<keyword evidence="1" id="KW-0812">Transmembrane</keyword>
<evidence type="ECO:0000313" key="2">
    <source>
        <dbReference type="EMBL" id="KKQ46207.1"/>
    </source>
</evidence>
<evidence type="ECO:0000313" key="3">
    <source>
        <dbReference type="Proteomes" id="UP000034603"/>
    </source>
</evidence>
<evidence type="ECO:0000256" key="1">
    <source>
        <dbReference type="SAM" id="Phobius"/>
    </source>
</evidence>
<organism evidence="2 3">
    <name type="scientific">Candidatus Woesebacteria bacterium GW2011_GWA1_37_8</name>
    <dbReference type="NCBI Taxonomy" id="1618546"/>
    <lineage>
        <taxon>Bacteria</taxon>
        <taxon>Candidatus Woeseibacteriota</taxon>
    </lineage>
</organism>
<proteinExistence type="predicted"/>
<dbReference type="AlphaFoldDB" id="A0A0G0HVC1"/>
<feature type="transmembrane region" description="Helical" evidence="1">
    <location>
        <begin position="12"/>
        <end position="29"/>
    </location>
</feature>
<reference evidence="2 3" key="1">
    <citation type="journal article" date="2015" name="Nature">
        <title>rRNA introns, odd ribosomes, and small enigmatic genomes across a large radiation of phyla.</title>
        <authorList>
            <person name="Brown C.T."/>
            <person name="Hug L.A."/>
            <person name="Thomas B.C."/>
            <person name="Sharon I."/>
            <person name="Castelle C.J."/>
            <person name="Singh A."/>
            <person name="Wilkins M.J."/>
            <person name="Williams K.H."/>
            <person name="Banfield J.F."/>
        </authorList>
    </citation>
    <scope>NUCLEOTIDE SEQUENCE [LARGE SCALE GENOMIC DNA]</scope>
</reference>
<keyword evidence="1" id="KW-1133">Transmembrane helix</keyword>
<dbReference type="Proteomes" id="UP000034603">
    <property type="component" value="Unassembled WGS sequence"/>
</dbReference>
<name>A0A0G0HVC1_9BACT</name>
<sequence length="192" mass="21632">MEDRKINKKKKLMTYGGVGLVLIILLLIIRSGGNKNNRNTSVLSNSNTSINAPLVTKEIKREFSFPLRNSKKEEVSTLKFSIETVEIRNEILVKGQRAQAVSGREFLIINLKVTNNFSNAIQLSTKDYVRLAVNGNENEWLAPDIHNDPVEVQADSTKYTRVGFPVNSTDKDFILRVGEINGSKETIKLEIR</sequence>
<protein>
    <recommendedName>
        <fullName evidence="4">DUF4352 domain-containing protein</fullName>
    </recommendedName>
</protein>
<evidence type="ECO:0008006" key="4">
    <source>
        <dbReference type="Google" id="ProtNLM"/>
    </source>
</evidence>
<dbReference type="EMBL" id="LBTR01000004">
    <property type="protein sequence ID" value="KKQ46207.1"/>
    <property type="molecule type" value="Genomic_DNA"/>
</dbReference>
<keyword evidence="1" id="KW-0472">Membrane</keyword>
<comment type="caution">
    <text evidence="2">The sequence shown here is derived from an EMBL/GenBank/DDBJ whole genome shotgun (WGS) entry which is preliminary data.</text>
</comment>
<accession>A0A0G0HVC1</accession>
<gene>
    <name evidence="2" type="ORF">US62_C0004G0020</name>
</gene>